<organism evidence="14 15">
    <name type="scientific">Luteitalea pratensis</name>
    <dbReference type="NCBI Taxonomy" id="1855912"/>
    <lineage>
        <taxon>Bacteria</taxon>
        <taxon>Pseudomonadati</taxon>
        <taxon>Acidobacteriota</taxon>
        <taxon>Vicinamibacteria</taxon>
        <taxon>Vicinamibacterales</taxon>
        <taxon>Vicinamibacteraceae</taxon>
        <taxon>Luteitalea</taxon>
    </lineage>
</organism>
<name>A0A143PRA0_LUTPR</name>
<dbReference type="GO" id="GO:0005524">
    <property type="term" value="F:ATP binding"/>
    <property type="evidence" value="ECO:0007669"/>
    <property type="project" value="UniProtKB-KW"/>
</dbReference>
<keyword evidence="7 10" id="KW-0030">Aminoacyl-tRNA synthetase</keyword>
<evidence type="ECO:0000256" key="4">
    <source>
        <dbReference type="ARBA" id="ARBA00022741"/>
    </source>
</evidence>
<dbReference type="PATRIC" id="fig|1813736.3.peg.4730"/>
<dbReference type="GO" id="GO:0005737">
    <property type="term" value="C:cytoplasm"/>
    <property type="evidence" value="ECO:0007669"/>
    <property type="project" value="InterPro"/>
</dbReference>
<dbReference type="InterPro" id="IPR035684">
    <property type="entry name" value="ArgRS_core"/>
</dbReference>
<evidence type="ECO:0000256" key="9">
    <source>
        <dbReference type="ARBA" id="ARBA00049339"/>
    </source>
</evidence>
<dbReference type="SUPFAM" id="SSF52374">
    <property type="entry name" value="Nucleotidylyl transferase"/>
    <property type="match status" value="1"/>
</dbReference>
<dbReference type="Gene3D" id="3.30.1360.70">
    <property type="entry name" value="Arginyl tRNA synthetase N-terminal domain"/>
    <property type="match status" value="1"/>
</dbReference>
<sequence length="674" mass="73515">MILPLQQAVRAALQDTLTTLYGHAVVPATLVIETPPTRALGDLALPCAFELARTLRRAPRAIAQDIVAALPPIAGVARIEAVGGGYINVFLDRAAFLRSHLGQGSAMATTERVKTIVEHTAINPNKAAHIGHLRNSILGDTVGRLLRFLGTPVEIQNYIDDTGVQVADVVVGFERLEGKGLEDVRALATGEKFDYYCWDLYARVTEWYAADTERLAIRKATLHAVEQGGNATADMGAIIAEAIVGCHLRTMARLHIDYDLLSWEGDILRLQFWATAFDILKRNGTVYLQPDGKLKGCWVMEIDEDVDATVEQADPVDAGEGDDEAEAEGGPNQREKVIVRSDGTVTYVGKDIANQFWKFGLLGKDFLYRPFATRIDGDTLWATTSTGGAAAHPAFGGAGTVINVIDTRQSYLQKLLKQALATMGHRAQAEQSIHFSYEMVALSHKTARELGYRGDGDGRPFVEVSGRKGLGVKADDLLDRLVDKAQLEVRKRNPDFSDAEALGTAEEIAVAAVRYFMVKFSRTKIIAFDIDEALSFEGESGPYLQYAAVRAGNILTKLRDREQVDEAAVAQTIATLPTDALASGEDADALWDLVLACGRLDETAEAAVRTLEPSVLAKYAFGLAQAFSGFYHRCPILSEERQDVRLWRAAAASYFKQQMTRALDLMGAVVPGRM</sequence>
<dbReference type="Pfam" id="PF05746">
    <property type="entry name" value="DALR_1"/>
    <property type="match status" value="1"/>
</dbReference>
<feature type="compositionally biased region" description="Acidic residues" evidence="11">
    <location>
        <begin position="317"/>
        <end position="327"/>
    </location>
</feature>
<dbReference type="Gene3D" id="1.10.730.10">
    <property type="entry name" value="Isoleucyl-tRNA Synthetase, Domain 1"/>
    <property type="match status" value="1"/>
</dbReference>
<evidence type="ECO:0000259" key="12">
    <source>
        <dbReference type="SMART" id="SM00836"/>
    </source>
</evidence>
<reference evidence="15" key="2">
    <citation type="submission" date="2016-04" db="EMBL/GenBank/DDBJ databases">
        <title>First Complete Genome Sequence of a Subdivision 6 Acidobacterium.</title>
        <authorList>
            <person name="Huang S."/>
            <person name="Vieira S."/>
            <person name="Bunk B."/>
            <person name="Riedel T."/>
            <person name="Sproeer C."/>
            <person name="Overmann J."/>
        </authorList>
    </citation>
    <scope>NUCLEOTIDE SEQUENCE [LARGE SCALE GENOMIC DNA]</scope>
    <source>
        <strain evidence="15">DSM 100886 HEG_-6_39</strain>
    </source>
</reference>
<dbReference type="SMART" id="SM00836">
    <property type="entry name" value="DALR_1"/>
    <property type="match status" value="1"/>
</dbReference>
<dbReference type="RefSeq" id="WP_110172802.1">
    <property type="nucleotide sequence ID" value="NZ_CP015136.1"/>
</dbReference>
<dbReference type="STRING" id="1855912.LuPra_04484"/>
<dbReference type="AlphaFoldDB" id="A0A143PRA0"/>
<dbReference type="KEGG" id="abac:LuPra_04484"/>
<evidence type="ECO:0000256" key="7">
    <source>
        <dbReference type="ARBA" id="ARBA00023146"/>
    </source>
</evidence>
<dbReference type="InterPro" id="IPR001278">
    <property type="entry name" value="Arg-tRNA-ligase"/>
</dbReference>
<protein>
    <recommendedName>
        <fullName evidence="2">arginine--tRNA ligase</fullName>
        <ecNumber evidence="2">6.1.1.19</ecNumber>
    </recommendedName>
    <alternativeName>
        <fullName evidence="8">Arginyl-tRNA synthetase</fullName>
    </alternativeName>
</protein>
<dbReference type="Gene3D" id="3.40.50.620">
    <property type="entry name" value="HUPs"/>
    <property type="match status" value="1"/>
</dbReference>
<dbReference type="InterPro" id="IPR009080">
    <property type="entry name" value="tRNAsynth_Ia_anticodon-bd"/>
</dbReference>
<dbReference type="EC" id="6.1.1.19" evidence="2"/>
<dbReference type="OrthoDB" id="9805987at2"/>
<proteinExistence type="inferred from homology"/>
<dbReference type="SUPFAM" id="SSF47323">
    <property type="entry name" value="Anticodon-binding domain of a subclass of class I aminoacyl-tRNA synthetases"/>
    <property type="match status" value="1"/>
</dbReference>
<dbReference type="Pfam" id="PF03485">
    <property type="entry name" value="Arg_tRNA_synt_N"/>
    <property type="match status" value="1"/>
</dbReference>
<dbReference type="SUPFAM" id="SSF55190">
    <property type="entry name" value="Arginyl-tRNA synthetase (ArgRS), N-terminal 'additional' domain"/>
    <property type="match status" value="1"/>
</dbReference>
<dbReference type="EMBL" id="CP015136">
    <property type="protein sequence ID" value="AMY11237.1"/>
    <property type="molecule type" value="Genomic_DNA"/>
</dbReference>
<feature type="domain" description="Arginyl tRNA synthetase N-terminal" evidence="13">
    <location>
        <begin position="7"/>
        <end position="91"/>
    </location>
</feature>
<evidence type="ECO:0000256" key="10">
    <source>
        <dbReference type="RuleBase" id="RU363038"/>
    </source>
</evidence>
<keyword evidence="6 10" id="KW-0648">Protein biosynthesis</keyword>
<evidence type="ECO:0000256" key="6">
    <source>
        <dbReference type="ARBA" id="ARBA00022917"/>
    </source>
</evidence>
<dbReference type="PANTHER" id="PTHR11956">
    <property type="entry name" value="ARGINYL-TRNA SYNTHETASE"/>
    <property type="match status" value="1"/>
</dbReference>
<evidence type="ECO:0000259" key="13">
    <source>
        <dbReference type="SMART" id="SM01016"/>
    </source>
</evidence>
<dbReference type="GO" id="GO:0006420">
    <property type="term" value="P:arginyl-tRNA aminoacylation"/>
    <property type="evidence" value="ECO:0007669"/>
    <property type="project" value="InterPro"/>
</dbReference>
<evidence type="ECO:0000256" key="5">
    <source>
        <dbReference type="ARBA" id="ARBA00022840"/>
    </source>
</evidence>
<gene>
    <name evidence="14" type="primary">argS</name>
    <name evidence="14" type="ORF">LuPra_04484</name>
</gene>
<evidence type="ECO:0000313" key="14">
    <source>
        <dbReference type="EMBL" id="AMY11237.1"/>
    </source>
</evidence>
<evidence type="ECO:0000313" key="15">
    <source>
        <dbReference type="Proteomes" id="UP000076079"/>
    </source>
</evidence>
<comment type="catalytic activity">
    <reaction evidence="9">
        <text>tRNA(Arg) + L-arginine + ATP = L-arginyl-tRNA(Arg) + AMP + diphosphate</text>
        <dbReference type="Rhea" id="RHEA:20301"/>
        <dbReference type="Rhea" id="RHEA-COMP:9658"/>
        <dbReference type="Rhea" id="RHEA-COMP:9673"/>
        <dbReference type="ChEBI" id="CHEBI:30616"/>
        <dbReference type="ChEBI" id="CHEBI:32682"/>
        <dbReference type="ChEBI" id="CHEBI:33019"/>
        <dbReference type="ChEBI" id="CHEBI:78442"/>
        <dbReference type="ChEBI" id="CHEBI:78513"/>
        <dbReference type="ChEBI" id="CHEBI:456215"/>
        <dbReference type="EC" id="6.1.1.19"/>
    </reaction>
</comment>
<dbReference type="PRINTS" id="PR01038">
    <property type="entry name" value="TRNASYNTHARG"/>
</dbReference>
<dbReference type="InterPro" id="IPR036695">
    <property type="entry name" value="Arg-tRNA-synth_N_sf"/>
</dbReference>
<evidence type="ECO:0000256" key="1">
    <source>
        <dbReference type="ARBA" id="ARBA00005594"/>
    </source>
</evidence>
<evidence type="ECO:0000256" key="3">
    <source>
        <dbReference type="ARBA" id="ARBA00022598"/>
    </source>
</evidence>
<comment type="similarity">
    <text evidence="1 10">Belongs to the class-I aminoacyl-tRNA synthetase family.</text>
</comment>
<keyword evidence="3 10" id="KW-0436">Ligase</keyword>
<dbReference type="Pfam" id="PF00750">
    <property type="entry name" value="tRNA-synt_1d"/>
    <property type="match status" value="2"/>
</dbReference>
<dbReference type="PANTHER" id="PTHR11956:SF5">
    <property type="entry name" value="ARGININE--TRNA LIGASE, CYTOPLASMIC"/>
    <property type="match status" value="1"/>
</dbReference>
<evidence type="ECO:0000256" key="8">
    <source>
        <dbReference type="ARBA" id="ARBA00033033"/>
    </source>
</evidence>
<feature type="domain" description="DALR anticodon binding" evidence="12">
    <location>
        <begin position="544"/>
        <end position="674"/>
    </location>
</feature>
<dbReference type="InterPro" id="IPR014729">
    <property type="entry name" value="Rossmann-like_a/b/a_fold"/>
</dbReference>
<dbReference type="InterPro" id="IPR008909">
    <property type="entry name" value="DALR_anticod-bd"/>
</dbReference>
<dbReference type="GO" id="GO:0004814">
    <property type="term" value="F:arginine-tRNA ligase activity"/>
    <property type="evidence" value="ECO:0007669"/>
    <property type="project" value="UniProtKB-EC"/>
</dbReference>
<dbReference type="InterPro" id="IPR005148">
    <property type="entry name" value="Arg-tRNA-synth_N"/>
</dbReference>
<feature type="region of interest" description="Disordered" evidence="11">
    <location>
        <begin position="315"/>
        <end position="334"/>
    </location>
</feature>
<dbReference type="SMART" id="SM01016">
    <property type="entry name" value="Arg_tRNA_synt_N"/>
    <property type="match status" value="1"/>
</dbReference>
<evidence type="ECO:0000256" key="2">
    <source>
        <dbReference type="ARBA" id="ARBA00012837"/>
    </source>
</evidence>
<accession>A0A143PRA0</accession>
<keyword evidence="4 10" id="KW-0547">Nucleotide-binding</keyword>
<keyword evidence="5 10" id="KW-0067">ATP-binding</keyword>
<dbReference type="Proteomes" id="UP000076079">
    <property type="component" value="Chromosome"/>
</dbReference>
<reference evidence="14 15" key="1">
    <citation type="journal article" date="2016" name="Genome Announc.">
        <title>First Complete Genome Sequence of a Subdivision 6 Acidobacterium Strain.</title>
        <authorList>
            <person name="Huang S."/>
            <person name="Vieira S."/>
            <person name="Bunk B."/>
            <person name="Riedel T."/>
            <person name="Sproer C."/>
            <person name="Overmann J."/>
        </authorList>
    </citation>
    <scope>NUCLEOTIDE SEQUENCE [LARGE SCALE GENOMIC DNA]</scope>
    <source>
        <strain evidence="15">DSM 100886 HEG_-6_39</strain>
    </source>
</reference>
<keyword evidence="15" id="KW-1185">Reference proteome</keyword>
<evidence type="ECO:0000256" key="11">
    <source>
        <dbReference type="SAM" id="MobiDB-lite"/>
    </source>
</evidence>